<dbReference type="Proteomes" id="UP000825935">
    <property type="component" value="Chromosome 35"/>
</dbReference>
<protein>
    <recommendedName>
        <fullName evidence="1">25S rRNA (uridine-N(3))-methyltransferase BMT5-like domain-containing protein</fullName>
    </recommendedName>
</protein>
<keyword evidence="3" id="KW-1185">Reference proteome</keyword>
<dbReference type="OMA" id="DSRHYCF"/>
<evidence type="ECO:0000313" key="3">
    <source>
        <dbReference type="Proteomes" id="UP000825935"/>
    </source>
</evidence>
<evidence type="ECO:0000259" key="1">
    <source>
        <dbReference type="Pfam" id="PF10354"/>
    </source>
</evidence>
<dbReference type="OrthoDB" id="273345at2759"/>
<proteinExistence type="predicted"/>
<dbReference type="GO" id="GO:0070475">
    <property type="term" value="P:rRNA base methylation"/>
    <property type="evidence" value="ECO:0007669"/>
    <property type="project" value="InterPro"/>
</dbReference>
<dbReference type="PANTHER" id="PTHR11538">
    <property type="entry name" value="PHENYLALANYL-TRNA SYNTHETASE"/>
    <property type="match status" value="1"/>
</dbReference>
<dbReference type="GO" id="GO:0070042">
    <property type="term" value="F:rRNA (uridine-N3-)-methyltransferase activity"/>
    <property type="evidence" value="ECO:0007669"/>
    <property type="project" value="InterPro"/>
</dbReference>
<accession>A0A8T2QG22</accession>
<gene>
    <name evidence="2" type="ORF">KP509_35G036600</name>
</gene>
<dbReference type="AlphaFoldDB" id="A0A8T2QG22"/>
<dbReference type="PANTHER" id="PTHR11538:SF26">
    <property type="entry name" value="FERREDOXIN-FOLD ANTICODON-BINDING DOMAIN-CONTAINING PROTEIN 1"/>
    <property type="match status" value="1"/>
</dbReference>
<name>A0A8T2QG22_CERRI</name>
<dbReference type="InterPro" id="IPR029063">
    <property type="entry name" value="SAM-dependent_MTases_sf"/>
</dbReference>
<dbReference type="Pfam" id="PF10354">
    <property type="entry name" value="BMT5-like"/>
    <property type="match status" value="1"/>
</dbReference>
<dbReference type="Gene3D" id="3.40.50.150">
    <property type="entry name" value="Vaccinia Virus protein VP39"/>
    <property type="match status" value="1"/>
</dbReference>
<evidence type="ECO:0000313" key="2">
    <source>
        <dbReference type="EMBL" id="KAH7282560.1"/>
    </source>
</evidence>
<dbReference type="InterPro" id="IPR019446">
    <property type="entry name" value="BMT5-like"/>
</dbReference>
<dbReference type="SUPFAM" id="SSF53335">
    <property type="entry name" value="S-adenosyl-L-methionine-dependent methyltransferases"/>
    <property type="match status" value="1"/>
</dbReference>
<dbReference type="EMBL" id="CM035440">
    <property type="protein sequence ID" value="KAH7282560.1"/>
    <property type="molecule type" value="Genomic_DNA"/>
</dbReference>
<dbReference type="GO" id="GO:0005737">
    <property type="term" value="C:cytoplasm"/>
    <property type="evidence" value="ECO:0007669"/>
    <property type="project" value="TreeGrafter"/>
</dbReference>
<comment type="caution">
    <text evidence="2">The sequence shown here is derived from an EMBL/GenBank/DDBJ whole genome shotgun (WGS) entry which is preliminary data.</text>
</comment>
<reference evidence="2" key="1">
    <citation type="submission" date="2021-08" db="EMBL/GenBank/DDBJ databases">
        <title>WGS assembly of Ceratopteris richardii.</title>
        <authorList>
            <person name="Marchant D.B."/>
            <person name="Chen G."/>
            <person name="Jenkins J."/>
            <person name="Shu S."/>
            <person name="Leebens-Mack J."/>
            <person name="Grimwood J."/>
            <person name="Schmutz J."/>
            <person name="Soltis P."/>
            <person name="Soltis D."/>
            <person name="Chen Z.-H."/>
        </authorList>
    </citation>
    <scope>NUCLEOTIDE SEQUENCE</scope>
    <source>
        <strain evidence="2">Whitten #5841</strain>
        <tissue evidence="2">Leaf</tissue>
    </source>
</reference>
<feature type="domain" description="25S rRNA (uridine-N(3))-methyltransferase BMT5-like" evidence="1">
    <location>
        <begin position="17"/>
        <end position="185"/>
    </location>
</feature>
<sequence>MAEVRAVSHYNSDQHILLVGEGDFSFAASLASEFKNAPHLLATSLDSLETLLQKYPATFQRSLKQMKEAGVEVMHDIDIRTMVNDGRLRHRRFDRIVYNFPHSGFLQKHAETSNAVIKRHKRLLSAFFNNACKLLRPGGEVHVTHHMRFPYTKWNIVDLAKSNGLQLKACPLFKRDLFHGYMNRRGAGAHWGRTFPIHNAATYIFCTAET</sequence>
<organism evidence="2 3">
    <name type="scientific">Ceratopteris richardii</name>
    <name type="common">Triangle waterfern</name>
    <dbReference type="NCBI Taxonomy" id="49495"/>
    <lineage>
        <taxon>Eukaryota</taxon>
        <taxon>Viridiplantae</taxon>
        <taxon>Streptophyta</taxon>
        <taxon>Embryophyta</taxon>
        <taxon>Tracheophyta</taxon>
        <taxon>Polypodiopsida</taxon>
        <taxon>Polypodiidae</taxon>
        <taxon>Polypodiales</taxon>
        <taxon>Pteridineae</taxon>
        <taxon>Pteridaceae</taxon>
        <taxon>Parkerioideae</taxon>
        <taxon>Ceratopteris</taxon>
    </lineage>
</organism>